<proteinExistence type="predicted"/>
<sequence>MTSSTKQLLIRGSRHWFLQLTQPFMDTGPFGFSYDVSKTSLNFGVSMFPGILSGNESWSTSMTSFCFSWELESALLDRILDHITKNNPILSIMSPGLVPFALLFLFDLFFG</sequence>
<organism evidence="2">
    <name type="scientific">Rhizophora mucronata</name>
    <name type="common">Asiatic mangrove</name>
    <dbReference type="NCBI Taxonomy" id="61149"/>
    <lineage>
        <taxon>Eukaryota</taxon>
        <taxon>Viridiplantae</taxon>
        <taxon>Streptophyta</taxon>
        <taxon>Embryophyta</taxon>
        <taxon>Tracheophyta</taxon>
        <taxon>Spermatophyta</taxon>
        <taxon>Magnoliopsida</taxon>
        <taxon>eudicotyledons</taxon>
        <taxon>Gunneridae</taxon>
        <taxon>Pentapetalae</taxon>
        <taxon>rosids</taxon>
        <taxon>fabids</taxon>
        <taxon>Malpighiales</taxon>
        <taxon>Rhizophoraceae</taxon>
        <taxon>Rhizophora</taxon>
    </lineage>
</organism>
<evidence type="ECO:0000256" key="1">
    <source>
        <dbReference type="SAM" id="Phobius"/>
    </source>
</evidence>
<evidence type="ECO:0000313" key="2">
    <source>
        <dbReference type="EMBL" id="MBX31524.1"/>
    </source>
</evidence>
<name>A0A2P2MMR1_RHIMU</name>
<keyword evidence="1" id="KW-0472">Membrane</keyword>
<reference evidence="2" key="1">
    <citation type="submission" date="2018-02" db="EMBL/GenBank/DDBJ databases">
        <title>Rhizophora mucronata_Transcriptome.</title>
        <authorList>
            <person name="Meera S.P."/>
            <person name="Sreeshan A."/>
            <person name="Augustine A."/>
        </authorList>
    </citation>
    <scope>NUCLEOTIDE SEQUENCE</scope>
    <source>
        <tissue evidence="2">Leaf</tissue>
    </source>
</reference>
<dbReference type="EMBL" id="GGEC01051040">
    <property type="protein sequence ID" value="MBX31524.1"/>
    <property type="molecule type" value="Transcribed_RNA"/>
</dbReference>
<dbReference type="AlphaFoldDB" id="A0A2P2MMR1"/>
<protein>
    <submittedName>
        <fullName evidence="2">Uncharacterized protein</fullName>
    </submittedName>
</protein>
<keyword evidence="1" id="KW-1133">Transmembrane helix</keyword>
<accession>A0A2P2MMR1</accession>
<feature type="transmembrane region" description="Helical" evidence="1">
    <location>
        <begin position="88"/>
        <end position="110"/>
    </location>
</feature>
<keyword evidence="1" id="KW-0812">Transmembrane</keyword>